<feature type="non-terminal residue" evidence="1">
    <location>
        <position position="1"/>
    </location>
</feature>
<gene>
    <name evidence="1" type="ORF">Tci_928401</name>
</gene>
<protein>
    <submittedName>
        <fullName evidence="1">Uncharacterized protein</fullName>
    </submittedName>
</protein>
<comment type="caution">
    <text evidence="1">The sequence shown here is derived from an EMBL/GenBank/DDBJ whole genome shotgun (WGS) entry which is preliminary data.</text>
</comment>
<reference evidence="1" key="1">
    <citation type="journal article" date="2019" name="Sci. Rep.">
        <title>Draft genome of Tanacetum cinerariifolium, the natural source of mosquito coil.</title>
        <authorList>
            <person name="Yamashiro T."/>
            <person name="Shiraishi A."/>
            <person name="Satake H."/>
            <person name="Nakayama K."/>
        </authorList>
    </citation>
    <scope>NUCLEOTIDE SEQUENCE</scope>
</reference>
<dbReference type="AlphaFoldDB" id="A0A699X8F7"/>
<name>A0A699X8F7_TANCI</name>
<dbReference type="EMBL" id="BKCJ011829268">
    <property type="protein sequence ID" value="GFD56432.1"/>
    <property type="molecule type" value="Genomic_DNA"/>
</dbReference>
<sequence>PGTRPTRLRPLELPGGRALASECCAAGRGGGGIPRG</sequence>
<evidence type="ECO:0000313" key="1">
    <source>
        <dbReference type="EMBL" id="GFD56432.1"/>
    </source>
</evidence>
<proteinExistence type="predicted"/>
<organism evidence="1">
    <name type="scientific">Tanacetum cinerariifolium</name>
    <name type="common">Dalmatian daisy</name>
    <name type="synonym">Chrysanthemum cinerariifolium</name>
    <dbReference type="NCBI Taxonomy" id="118510"/>
    <lineage>
        <taxon>Eukaryota</taxon>
        <taxon>Viridiplantae</taxon>
        <taxon>Streptophyta</taxon>
        <taxon>Embryophyta</taxon>
        <taxon>Tracheophyta</taxon>
        <taxon>Spermatophyta</taxon>
        <taxon>Magnoliopsida</taxon>
        <taxon>eudicotyledons</taxon>
        <taxon>Gunneridae</taxon>
        <taxon>Pentapetalae</taxon>
        <taxon>asterids</taxon>
        <taxon>campanulids</taxon>
        <taxon>Asterales</taxon>
        <taxon>Asteraceae</taxon>
        <taxon>Asteroideae</taxon>
        <taxon>Anthemideae</taxon>
        <taxon>Anthemidinae</taxon>
        <taxon>Tanacetum</taxon>
    </lineage>
</organism>
<accession>A0A699X8F7</accession>